<keyword evidence="1" id="KW-1133">Transmembrane helix</keyword>
<sequence>MSYRRDFNCACLWLPLWKGSGDTYALLCSISVFCCLSLLLLGFSVQTGTEVGKLGCDMNDQQCWIRCLEPGRRLQNGVCTEFLANRLDVPWPVLEAACYAYRYGDLAEYAGCQKGLFHCNFRKLREHYDEHHLSNGSADLHEDRQWGCSGLLSSQVQGIVEQLRPVMAAGSRCTACEVRIIKCENQDHPAFGTGLWMDDSLLGGPESLQSRDQCQARQAFWTSRCGPTAGVESRFIDVCTRTDEIVSRIMQMQRFTVVVTANLQGGAAQFLNSVLPSDGVLLIRPVLPMTRSVYEPLPEAMLSLMIGRRSIGTVSSTGLLEILKAVDGQWHKVFFNHIIGIPLSLLEGLFTLPRKRFISITHDFTWVLKSPQPTFRQLRTPGGADRNYVLKPFLKSLEMKSQHPATAEVFEQSGAGFRSIHVVPMPDYSEAAGRPRRASAELKVGCIGAISKIKGADLLVQLSQHVPVFVFGAIDLSSTPSDDAGRLRHQEYTTIYGLNRLLLRERPNVLVIAAQWPETYSYTLTLSMLTGLPIIVLFDEDTYERCPVIARARSYSNAYFHNFKSMESVAKLARDVKASTFRVVKPAVSVPPQWHNILSPRLLNVVLVASKIATSSKPLLYTRVRSRFSPLERFEQTLETLDSIRLRIPDSFIVLVDNSNLSASWLGSLKDKSDVVINDWGNKSLAFYTDESDHKGLGECLLLDQGMQWLEDRQIYAQNIFKLSGRYLLNANFSMGTFDNTQNVFKRPTFGDAHDLKPTYIYTSFFKVSHLHAHRFHEALRTIIASLKHMIDINTPTAMFDDLESRLPYLLPDIKLVPELGVTQRVSPFEVRDTHI</sequence>
<dbReference type="EMBL" id="GBEZ01005785">
    <property type="protein sequence ID" value="JAC79561.1"/>
    <property type="molecule type" value="Transcribed_RNA"/>
</dbReference>
<evidence type="ECO:0000313" key="2">
    <source>
        <dbReference type="EMBL" id="JAC79561.1"/>
    </source>
</evidence>
<accession>A0A061S9X2</accession>
<gene>
    <name evidence="2" type="ORF">TSPGSL018_12418</name>
</gene>
<evidence type="ECO:0000256" key="1">
    <source>
        <dbReference type="SAM" id="Phobius"/>
    </source>
</evidence>
<name>A0A061S9X2_9CHLO</name>
<keyword evidence="1" id="KW-0812">Transmembrane</keyword>
<keyword evidence="1" id="KW-0472">Membrane</keyword>
<organism evidence="2">
    <name type="scientific">Tetraselmis sp. GSL018</name>
    <dbReference type="NCBI Taxonomy" id="582737"/>
    <lineage>
        <taxon>Eukaryota</taxon>
        <taxon>Viridiplantae</taxon>
        <taxon>Chlorophyta</taxon>
        <taxon>core chlorophytes</taxon>
        <taxon>Chlorodendrophyceae</taxon>
        <taxon>Chlorodendrales</taxon>
        <taxon>Chlorodendraceae</taxon>
        <taxon>Tetraselmis</taxon>
    </lineage>
</organism>
<dbReference type="AlphaFoldDB" id="A0A061S9X2"/>
<feature type="transmembrane region" description="Helical" evidence="1">
    <location>
        <begin position="24"/>
        <end position="45"/>
    </location>
</feature>
<proteinExistence type="predicted"/>
<protein>
    <submittedName>
        <fullName evidence="2">Uncharacterized protein</fullName>
    </submittedName>
</protein>
<reference evidence="2" key="1">
    <citation type="submission" date="2014-05" db="EMBL/GenBank/DDBJ databases">
        <title>The transcriptome of the halophilic microalga Tetraselmis sp. GSL018 isolated from the Great Salt Lake, Utah.</title>
        <authorList>
            <person name="Jinkerson R.E."/>
            <person name="D'Adamo S."/>
            <person name="Posewitz M.C."/>
        </authorList>
    </citation>
    <scope>NUCLEOTIDE SEQUENCE</scope>
    <source>
        <strain evidence="2">GSL018</strain>
    </source>
</reference>